<proteinExistence type="predicted"/>
<dbReference type="AlphaFoldDB" id="A0A1H9ERK5"/>
<evidence type="ECO:0000313" key="3">
    <source>
        <dbReference type="Proteomes" id="UP000199114"/>
    </source>
</evidence>
<dbReference type="EMBL" id="FOFD01000002">
    <property type="protein sequence ID" value="SEQ28331.1"/>
    <property type="molecule type" value="Genomic_DNA"/>
</dbReference>
<feature type="region of interest" description="Disordered" evidence="1">
    <location>
        <begin position="43"/>
        <end position="68"/>
    </location>
</feature>
<evidence type="ECO:0000256" key="1">
    <source>
        <dbReference type="SAM" id="MobiDB-lite"/>
    </source>
</evidence>
<organism evidence="2 3">
    <name type="scientific">Natrinema salaciae</name>
    <dbReference type="NCBI Taxonomy" id="1186196"/>
    <lineage>
        <taxon>Archaea</taxon>
        <taxon>Methanobacteriati</taxon>
        <taxon>Methanobacteriota</taxon>
        <taxon>Stenosarchaea group</taxon>
        <taxon>Halobacteria</taxon>
        <taxon>Halobacteriales</taxon>
        <taxon>Natrialbaceae</taxon>
        <taxon>Natrinema</taxon>
    </lineage>
</organism>
<feature type="compositionally biased region" description="Acidic residues" evidence="1">
    <location>
        <begin position="43"/>
        <end position="56"/>
    </location>
</feature>
<dbReference type="Proteomes" id="UP000199114">
    <property type="component" value="Unassembled WGS sequence"/>
</dbReference>
<reference evidence="3" key="1">
    <citation type="submission" date="2016-10" db="EMBL/GenBank/DDBJ databases">
        <authorList>
            <person name="Varghese N."/>
            <person name="Submissions S."/>
        </authorList>
    </citation>
    <scope>NUCLEOTIDE SEQUENCE [LARGE SCALE GENOMIC DNA]</scope>
    <source>
        <strain evidence="3">DSM 25055</strain>
    </source>
</reference>
<sequence length="68" mass="7373">MSTTKTPFDSIRDDNEIREGAEELAKRDDRVGALARITLAVADGEDPDPEDCEEAGLETLPKLTGGNR</sequence>
<name>A0A1H9ERK5_9EURY</name>
<gene>
    <name evidence="2" type="ORF">SAMN04489841_1365</name>
</gene>
<dbReference type="RefSeq" id="WP_090615358.1">
    <property type="nucleotide sequence ID" value="NZ_FOFD01000002.1"/>
</dbReference>
<evidence type="ECO:0000313" key="2">
    <source>
        <dbReference type="EMBL" id="SEQ28331.1"/>
    </source>
</evidence>
<accession>A0A1H9ERK5</accession>
<protein>
    <submittedName>
        <fullName evidence="2">Uncharacterized protein</fullName>
    </submittedName>
</protein>
<keyword evidence="3" id="KW-1185">Reference proteome</keyword>
<dbReference type="STRING" id="1186196.SAMN04489841_1365"/>